<name>A0A329U3Y3_9FIRM</name>
<evidence type="ECO:0000313" key="4">
    <source>
        <dbReference type="Proteomes" id="UP000251281"/>
    </source>
</evidence>
<evidence type="ECO:0000313" key="5">
    <source>
        <dbReference type="Proteomes" id="UP000252378"/>
    </source>
</evidence>
<dbReference type="AlphaFoldDB" id="A0A329U3Y3"/>
<sequence length="111" mass="12515">MNKQNTMQPLGETKSLQNIVIDEVCQKISDAVIDAEATSEEKYITKQKLIVSADDMNTQEQLDAMDRNYDRRNQERWQNVLYFAVVSFSVVGIAIGSPIAIKNVHRLLSAA</sequence>
<dbReference type="Proteomes" id="UP000252378">
    <property type="component" value="Unassembled WGS sequence"/>
</dbReference>
<keyword evidence="1" id="KW-0812">Transmembrane</keyword>
<comment type="caution">
    <text evidence="2">The sequence shown here is derived from an EMBL/GenBank/DDBJ whole genome shotgun (WGS) entry which is preliminary data.</text>
</comment>
<dbReference type="EMBL" id="PXUP01000001">
    <property type="protein sequence ID" value="RCH48142.1"/>
    <property type="molecule type" value="Genomic_DNA"/>
</dbReference>
<accession>A0A329U3Y3</accession>
<protein>
    <submittedName>
        <fullName evidence="2">Uncharacterized protein</fullName>
    </submittedName>
</protein>
<evidence type="ECO:0000313" key="3">
    <source>
        <dbReference type="EMBL" id="RCH48142.1"/>
    </source>
</evidence>
<organism evidence="2 4">
    <name type="scientific">Faecalibacterium prausnitzii</name>
    <dbReference type="NCBI Taxonomy" id="853"/>
    <lineage>
        <taxon>Bacteria</taxon>
        <taxon>Bacillati</taxon>
        <taxon>Bacillota</taxon>
        <taxon>Clostridia</taxon>
        <taxon>Eubacteriales</taxon>
        <taxon>Oscillospiraceae</taxon>
        <taxon>Faecalibacterium</taxon>
    </lineage>
</organism>
<gene>
    <name evidence="2" type="ORF">C4N24_12485</name>
    <name evidence="3" type="ORF">C7J97_00910</name>
</gene>
<reference evidence="2 4" key="1">
    <citation type="submission" date="2018-02" db="EMBL/GenBank/DDBJ databases">
        <title>Complete genome sequencing of Faecalibacterium prausnitzii strains isolated from the human gut.</title>
        <authorList>
            <person name="Fitzgerald B.C."/>
            <person name="Shkoporov A.N."/>
            <person name="Ross P.R."/>
            <person name="Hill C."/>
        </authorList>
    </citation>
    <scope>NUCLEOTIDE SEQUENCE [LARGE SCALE GENOMIC DNA]</scope>
    <source>
        <strain evidence="2 4">APC923/51-1</strain>
        <strain evidence="3 5">ATCC 27768</strain>
    </source>
</reference>
<dbReference type="RefSeq" id="WP_112091683.1">
    <property type="nucleotide sequence ID" value="NZ_JAWHPP010000001.1"/>
</dbReference>
<proteinExistence type="predicted"/>
<dbReference type="EMBL" id="PRLD01000014">
    <property type="protein sequence ID" value="RAW56075.1"/>
    <property type="molecule type" value="Genomic_DNA"/>
</dbReference>
<keyword evidence="1" id="KW-1133">Transmembrane helix</keyword>
<keyword evidence="1" id="KW-0472">Membrane</keyword>
<evidence type="ECO:0000313" key="2">
    <source>
        <dbReference type="EMBL" id="RAW56075.1"/>
    </source>
</evidence>
<dbReference type="Proteomes" id="UP000251281">
    <property type="component" value="Unassembled WGS sequence"/>
</dbReference>
<feature type="transmembrane region" description="Helical" evidence="1">
    <location>
        <begin position="80"/>
        <end position="101"/>
    </location>
</feature>
<evidence type="ECO:0000256" key="1">
    <source>
        <dbReference type="SAM" id="Phobius"/>
    </source>
</evidence>